<gene>
    <name evidence="3" type="ORF">I6I39_11185</name>
</gene>
<dbReference type="PIRSF" id="PIRSF018494">
    <property type="entry name" value="PBSX_VPQ"/>
    <property type="match status" value="1"/>
</dbReference>
<evidence type="ECO:0000256" key="2">
    <source>
        <dbReference type="SAM" id="MobiDB-lite"/>
    </source>
</evidence>
<dbReference type="NCBIfam" id="TIGR01540">
    <property type="entry name" value="portal_PBSX"/>
    <property type="match status" value="1"/>
</dbReference>
<evidence type="ECO:0000256" key="1">
    <source>
        <dbReference type="ARBA" id="ARBA00006799"/>
    </source>
</evidence>
<name>A0A7U0AT05_YEREN</name>
<dbReference type="RefSeq" id="WP_050124254.1">
    <property type="nucleotide sequence ID" value="NZ_CGHW01000015.1"/>
</dbReference>
<proteinExistence type="inferred from homology"/>
<dbReference type="InterPro" id="IPR006944">
    <property type="entry name" value="Phage/GTA_portal"/>
</dbReference>
<dbReference type="Pfam" id="PF04860">
    <property type="entry name" value="Phage_portal"/>
    <property type="match status" value="1"/>
</dbReference>
<evidence type="ECO:0000313" key="3">
    <source>
        <dbReference type="EMBL" id="QQU45584.1"/>
    </source>
</evidence>
<feature type="region of interest" description="Disordered" evidence="2">
    <location>
        <begin position="1"/>
        <end position="20"/>
    </location>
</feature>
<comment type="similarity">
    <text evidence="1">Belongs to the phage portal family. PBSX subfamily.</text>
</comment>
<protein>
    <submittedName>
        <fullName evidence="3">Phage portal protein</fullName>
    </submittedName>
</protein>
<accession>A0A7U0AT05</accession>
<dbReference type="Proteomes" id="UP000595309">
    <property type="component" value="Chromosome"/>
</dbReference>
<evidence type="ECO:0000313" key="4">
    <source>
        <dbReference type="Proteomes" id="UP000595309"/>
    </source>
</evidence>
<sequence length="343" mass="38196">MKRPNKRAMKRQDNHGKSRKMSIISFGKPEPILTTGTDYRDIWYDNDYDHYTLPIDRLALAQLVNLNGQHGGVIYARKNMVASDYQSGGLTHEEIEAAIFDYFTFGDVGILKIRNGWGNVIGLAPLPALYTRIRKSGEFVVLQEGEPLVYPENDVIFLKQYDPQQQIYGLPDYIGGIHSALLNSEAVIFRRRYYHNGAHTGGILYTSDPSMTDEVEEEIERQLADSKGIGNFSTILVNIPNGDPEAVKFIQMGDISAKDEFANVKNISAQDILNAHRFPAGLAGQIPENAAGLGDPEKARNTYRKDEILPVQRRFSAAISADPEIPTHLQLNFDAQTANSGAL</sequence>
<dbReference type="AlphaFoldDB" id="A0A7U0AT05"/>
<dbReference type="EMBL" id="CP068146">
    <property type="protein sequence ID" value="QQU45584.1"/>
    <property type="molecule type" value="Genomic_DNA"/>
</dbReference>
<organism evidence="3 4">
    <name type="scientific">Yersinia enterocolitica</name>
    <dbReference type="NCBI Taxonomy" id="630"/>
    <lineage>
        <taxon>Bacteria</taxon>
        <taxon>Pseudomonadati</taxon>
        <taxon>Pseudomonadota</taxon>
        <taxon>Gammaproteobacteria</taxon>
        <taxon>Enterobacterales</taxon>
        <taxon>Yersiniaceae</taxon>
        <taxon>Yersinia</taxon>
    </lineage>
</organism>
<dbReference type="InterPro" id="IPR030935">
    <property type="entry name" value="PBSX_Proteobac"/>
</dbReference>
<dbReference type="InterPro" id="IPR006430">
    <property type="entry name" value="Phage_portal_PBSX"/>
</dbReference>
<reference evidence="3 4" key="1">
    <citation type="submission" date="2021-01" db="EMBL/GenBank/DDBJ databases">
        <title>FDA dAtabase for Regulatory Grade micrObial Sequences (FDA-ARGOS): Supporting development and validation of Infectious Disease Dx tests.</title>
        <authorList>
            <person name="Blissenbach B."/>
            <person name="Krut O."/>
            <person name="Tallon L."/>
            <person name="Sadzewicz L."/>
            <person name="Zhao X."/>
            <person name="Boylan J."/>
            <person name="Ott S."/>
            <person name="Bowen H."/>
            <person name="Vavikolanu K."/>
            <person name="Mehta A."/>
            <person name="Aluvathingal J."/>
            <person name="Nadendla S."/>
            <person name="Yan Y."/>
            <person name="Sichtig H."/>
        </authorList>
    </citation>
    <scope>NUCLEOTIDE SEQUENCE [LARGE SCALE GENOMIC DNA]</scope>
    <source>
        <strain evidence="3 4">FDAARGOS_1082</strain>
    </source>
</reference>